<accession>A0A0E9PNY0</accession>
<sequence length="28" mass="3456">MYHYCSHMCFMKIFHLERCSSSLSKERT</sequence>
<organism evidence="1">
    <name type="scientific">Anguilla anguilla</name>
    <name type="common">European freshwater eel</name>
    <name type="synonym">Muraena anguilla</name>
    <dbReference type="NCBI Taxonomy" id="7936"/>
    <lineage>
        <taxon>Eukaryota</taxon>
        <taxon>Metazoa</taxon>
        <taxon>Chordata</taxon>
        <taxon>Craniata</taxon>
        <taxon>Vertebrata</taxon>
        <taxon>Euteleostomi</taxon>
        <taxon>Actinopterygii</taxon>
        <taxon>Neopterygii</taxon>
        <taxon>Teleostei</taxon>
        <taxon>Anguilliformes</taxon>
        <taxon>Anguillidae</taxon>
        <taxon>Anguilla</taxon>
    </lineage>
</organism>
<reference evidence="1" key="2">
    <citation type="journal article" date="2015" name="Fish Shellfish Immunol.">
        <title>Early steps in the European eel (Anguilla anguilla)-Vibrio vulnificus interaction in the gills: Role of the RtxA13 toxin.</title>
        <authorList>
            <person name="Callol A."/>
            <person name="Pajuelo D."/>
            <person name="Ebbesson L."/>
            <person name="Teles M."/>
            <person name="MacKenzie S."/>
            <person name="Amaro C."/>
        </authorList>
    </citation>
    <scope>NUCLEOTIDE SEQUENCE</scope>
</reference>
<evidence type="ECO:0000313" key="1">
    <source>
        <dbReference type="EMBL" id="JAH06326.1"/>
    </source>
</evidence>
<protein>
    <submittedName>
        <fullName evidence="1">Uncharacterized protein</fullName>
    </submittedName>
</protein>
<reference evidence="1" key="1">
    <citation type="submission" date="2014-11" db="EMBL/GenBank/DDBJ databases">
        <authorList>
            <person name="Amaro Gonzalez C."/>
        </authorList>
    </citation>
    <scope>NUCLEOTIDE SEQUENCE</scope>
</reference>
<proteinExistence type="predicted"/>
<dbReference type="EMBL" id="GBXM01102251">
    <property type="protein sequence ID" value="JAH06326.1"/>
    <property type="molecule type" value="Transcribed_RNA"/>
</dbReference>
<name>A0A0E9PNY0_ANGAN</name>
<dbReference type="AlphaFoldDB" id="A0A0E9PNY0"/>